<name>A0A1H4B3P6_9FLAO</name>
<organism evidence="2 3">
    <name type="scientific">Psychroflexus halocasei</name>
    <dbReference type="NCBI Taxonomy" id="908615"/>
    <lineage>
        <taxon>Bacteria</taxon>
        <taxon>Pseudomonadati</taxon>
        <taxon>Bacteroidota</taxon>
        <taxon>Flavobacteriia</taxon>
        <taxon>Flavobacteriales</taxon>
        <taxon>Flavobacteriaceae</taxon>
        <taxon>Psychroflexus</taxon>
    </lineage>
</organism>
<dbReference type="AlphaFoldDB" id="A0A1H4B3P6"/>
<dbReference type="SUPFAM" id="SSF52402">
    <property type="entry name" value="Adenine nucleotide alpha hydrolases-like"/>
    <property type="match status" value="2"/>
</dbReference>
<proteinExistence type="predicted"/>
<evidence type="ECO:0000313" key="3">
    <source>
        <dbReference type="Proteomes" id="UP000198820"/>
    </source>
</evidence>
<reference evidence="2 3" key="1">
    <citation type="submission" date="2016-10" db="EMBL/GenBank/DDBJ databases">
        <authorList>
            <person name="de Groot N.N."/>
        </authorList>
    </citation>
    <scope>NUCLEOTIDE SEQUENCE [LARGE SCALE GENOMIC DNA]</scope>
    <source>
        <strain evidence="2 3">DSM 23581</strain>
    </source>
</reference>
<accession>A0A1H4B3P6</accession>
<feature type="domain" description="UspA" evidence="1">
    <location>
        <begin position="148"/>
        <end position="274"/>
    </location>
</feature>
<dbReference type="InterPro" id="IPR006016">
    <property type="entry name" value="UspA"/>
</dbReference>
<dbReference type="Pfam" id="PF00582">
    <property type="entry name" value="Usp"/>
    <property type="match status" value="1"/>
</dbReference>
<dbReference type="STRING" id="908615.SAMN05421540_105251"/>
<keyword evidence="3" id="KW-1185">Reference proteome</keyword>
<dbReference type="Gene3D" id="3.40.50.12370">
    <property type="match status" value="1"/>
</dbReference>
<dbReference type="RefSeq" id="WP_093244172.1">
    <property type="nucleotide sequence ID" value="NZ_FNQF01000005.1"/>
</dbReference>
<gene>
    <name evidence="2" type="ORF">SAMN05421540_105251</name>
</gene>
<sequence>MEITKAPLRILVGLDLSQMDHHLLSYINTLEQILDFDKITFLHNIKVTELPSGMLSTDKLDEIRRKVKTKITRDIKSSGLNYAFDVAVTSDRFSETSFSNISEKQRYDLLILGNKQNLRGNGALTNKLVRLFPSPVMLVPETFKTPIKSVVEAITFSKYTKGIVDWSNKFETNRLGETIVKLPVHVSKIFYYPLMPQKEIDQITQEDRLAKERKWTKEFSELKPLKVISSHEEGIATSLNNYAEAENAEVMILGIKSDSMIKDLFIGSVANEILIRPTNIALLFIKPSKA</sequence>
<dbReference type="EMBL" id="FNQF01000005">
    <property type="protein sequence ID" value="SEA42721.1"/>
    <property type="molecule type" value="Genomic_DNA"/>
</dbReference>
<evidence type="ECO:0000313" key="2">
    <source>
        <dbReference type="EMBL" id="SEA42721.1"/>
    </source>
</evidence>
<evidence type="ECO:0000259" key="1">
    <source>
        <dbReference type="Pfam" id="PF00582"/>
    </source>
</evidence>
<protein>
    <submittedName>
        <fullName evidence="2">Universal stress protein family protein</fullName>
    </submittedName>
</protein>
<dbReference type="Proteomes" id="UP000198820">
    <property type="component" value="Unassembled WGS sequence"/>
</dbReference>